<dbReference type="EMBL" id="KB446537">
    <property type="protein sequence ID" value="EME46668.1"/>
    <property type="molecule type" value="Genomic_DNA"/>
</dbReference>
<dbReference type="PANTHER" id="PTHR43313">
    <property type="entry name" value="SHORT-CHAIN DEHYDROGENASE/REDUCTASE FAMILY 9C"/>
    <property type="match status" value="1"/>
</dbReference>
<dbReference type="Pfam" id="PF00106">
    <property type="entry name" value="adh_short"/>
    <property type="match status" value="1"/>
</dbReference>
<dbReference type="InterPro" id="IPR036291">
    <property type="entry name" value="NAD(P)-bd_dom_sf"/>
</dbReference>
<dbReference type="PANTHER" id="PTHR43313:SF1">
    <property type="entry name" value="3BETA-HYDROXYSTEROID DEHYDROGENASE DHS-16"/>
    <property type="match status" value="1"/>
</dbReference>
<dbReference type="HOGENOM" id="CLU_2580248_0_0_1"/>
<feature type="non-terminal residue" evidence="2">
    <location>
        <position position="81"/>
    </location>
</feature>
<dbReference type="Gene3D" id="3.40.50.720">
    <property type="entry name" value="NAD(P)-binding Rossmann-like Domain"/>
    <property type="match status" value="1"/>
</dbReference>
<dbReference type="AlphaFoldDB" id="N1PUP5"/>
<dbReference type="Proteomes" id="UP000016933">
    <property type="component" value="Unassembled WGS sequence"/>
</dbReference>
<proteinExistence type="predicted"/>
<organism evidence="2 3">
    <name type="scientific">Dothistroma septosporum (strain NZE10 / CBS 128990)</name>
    <name type="common">Red band needle blight fungus</name>
    <name type="synonym">Mycosphaerella pini</name>
    <dbReference type="NCBI Taxonomy" id="675120"/>
    <lineage>
        <taxon>Eukaryota</taxon>
        <taxon>Fungi</taxon>
        <taxon>Dikarya</taxon>
        <taxon>Ascomycota</taxon>
        <taxon>Pezizomycotina</taxon>
        <taxon>Dothideomycetes</taxon>
        <taxon>Dothideomycetidae</taxon>
        <taxon>Mycosphaerellales</taxon>
        <taxon>Mycosphaerellaceae</taxon>
        <taxon>Dothistroma</taxon>
    </lineage>
</organism>
<dbReference type="OrthoDB" id="2102561at2759"/>
<comment type="pathway">
    <text evidence="1">Mycotoxin biosynthesis.</text>
</comment>
<evidence type="ECO:0000313" key="3">
    <source>
        <dbReference type="Proteomes" id="UP000016933"/>
    </source>
</evidence>
<dbReference type="InterPro" id="IPR002347">
    <property type="entry name" value="SDR_fam"/>
</dbReference>
<sequence length="81" mass="8781">FEVNVFGLLKASKAVFSLLRALEGTVVNQSPVAGYYRMRQPFLKSCSASQISVMAINNTLQVELAPFDVKVVTLSTGNVDT</sequence>
<accession>N1PUP5</accession>
<dbReference type="GO" id="GO:0008202">
    <property type="term" value="P:steroid metabolic process"/>
    <property type="evidence" value="ECO:0007669"/>
    <property type="project" value="TreeGrafter"/>
</dbReference>
<keyword evidence="3" id="KW-1185">Reference proteome</keyword>
<feature type="non-terminal residue" evidence="2">
    <location>
        <position position="1"/>
    </location>
</feature>
<gene>
    <name evidence="2" type="ORF">DOTSEDRAFT_108081</name>
</gene>
<evidence type="ECO:0000256" key="1">
    <source>
        <dbReference type="ARBA" id="ARBA00004685"/>
    </source>
</evidence>
<reference evidence="3" key="1">
    <citation type="journal article" date="2012" name="PLoS Genet.">
        <title>The genomes of the fungal plant pathogens Cladosporium fulvum and Dothistroma septosporum reveal adaptation to different hosts and lifestyles but also signatures of common ancestry.</title>
        <authorList>
            <person name="de Wit P.J.G.M."/>
            <person name="van der Burgt A."/>
            <person name="Oekmen B."/>
            <person name="Stergiopoulos I."/>
            <person name="Abd-Elsalam K.A."/>
            <person name="Aerts A.L."/>
            <person name="Bahkali A.H."/>
            <person name="Beenen H.G."/>
            <person name="Chettri P."/>
            <person name="Cox M.P."/>
            <person name="Datema E."/>
            <person name="de Vries R.P."/>
            <person name="Dhillon B."/>
            <person name="Ganley A.R."/>
            <person name="Griffiths S.A."/>
            <person name="Guo Y."/>
            <person name="Hamelin R.C."/>
            <person name="Henrissat B."/>
            <person name="Kabir M.S."/>
            <person name="Jashni M.K."/>
            <person name="Kema G."/>
            <person name="Klaubauf S."/>
            <person name="Lapidus A."/>
            <person name="Levasseur A."/>
            <person name="Lindquist E."/>
            <person name="Mehrabi R."/>
            <person name="Ohm R.A."/>
            <person name="Owen T.J."/>
            <person name="Salamov A."/>
            <person name="Schwelm A."/>
            <person name="Schijlen E."/>
            <person name="Sun H."/>
            <person name="van den Burg H.A."/>
            <person name="van Ham R.C.H.J."/>
            <person name="Zhang S."/>
            <person name="Goodwin S.B."/>
            <person name="Grigoriev I.V."/>
            <person name="Collemare J."/>
            <person name="Bradshaw R.E."/>
        </authorList>
    </citation>
    <scope>NUCLEOTIDE SEQUENCE [LARGE SCALE GENOMIC DNA]</scope>
    <source>
        <strain evidence="3">NZE10 / CBS 128990</strain>
    </source>
</reference>
<protein>
    <submittedName>
        <fullName evidence="2">Uncharacterized protein</fullName>
    </submittedName>
</protein>
<reference evidence="2 3" key="2">
    <citation type="journal article" date="2012" name="PLoS Pathog.">
        <title>Diverse lifestyles and strategies of plant pathogenesis encoded in the genomes of eighteen Dothideomycetes fungi.</title>
        <authorList>
            <person name="Ohm R.A."/>
            <person name="Feau N."/>
            <person name="Henrissat B."/>
            <person name="Schoch C.L."/>
            <person name="Horwitz B.A."/>
            <person name="Barry K.W."/>
            <person name="Condon B.J."/>
            <person name="Copeland A.C."/>
            <person name="Dhillon B."/>
            <person name="Glaser F."/>
            <person name="Hesse C.N."/>
            <person name="Kosti I."/>
            <person name="LaButti K."/>
            <person name="Lindquist E.A."/>
            <person name="Lucas S."/>
            <person name="Salamov A.A."/>
            <person name="Bradshaw R.E."/>
            <person name="Ciuffetti L."/>
            <person name="Hamelin R.C."/>
            <person name="Kema G.H.J."/>
            <person name="Lawrence C."/>
            <person name="Scott J.A."/>
            <person name="Spatafora J.W."/>
            <person name="Turgeon B.G."/>
            <person name="de Wit P.J.G.M."/>
            <person name="Zhong S."/>
            <person name="Goodwin S.B."/>
            <person name="Grigoriev I.V."/>
        </authorList>
    </citation>
    <scope>NUCLEOTIDE SEQUENCE [LARGE SCALE GENOMIC DNA]</scope>
    <source>
        <strain evidence="3">NZE10 / CBS 128990</strain>
    </source>
</reference>
<dbReference type="STRING" id="675120.N1PUP5"/>
<evidence type="ECO:0000313" key="2">
    <source>
        <dbReference type="EMBL" id="EME46668.1"/>
    </source>
</evidence>
<dbReference type="GO" id="GO:0016491">
    <property type="term" value="F:oxidoreductase activity"/>
    <property type="evidence" value="ECO:0007669"/>
    <property type="project" value="TreeGrafter"/>
</dbReference>
<name>N1PUP5_DOTSN</name>
<dbReference type="SUPFAM" id="SSF51735">
    <property type="entry name" value="NAD(P)-binding Rossmann-fold domains"/>
    <property type="match status" value="1"/>
</dbReference>